<evidence type="ECO:0000256" key="4">
    <source>
        <dbReference type="ARBA" id="ARBA00022827"/>
    </source>
</evidence>
<dbReference type="InterPro" id="IPR013786">
    <property type="entry name" value="AcylCoA_DH/ox_N"/>
</dbReference>
<dbReference type="PROSITE" id="PS00072">
    <property type="entry name" value="ACYL_COA_DH_1"/>
    <property type="match status" value="1"/>
</dbReference>
<evidence type="ECO:0000313" key="11">
    <source>
        <dbReference type="Proteomes" id="UP000027284"/>
    </source>
</evidence>
<reference evidence="10 11" key="1">
    <citation type="submission" date="2014-04" db="EMBL/GenBank/DDBJ databases">
        <title>The Genome Sequence of Thermoanaerobaculum aquaticum MP-01, The First Cultivated Group 23 Acidobacterium.</title>
        <authorList>
            <person name="Stamps B.W."/>
            <person name="Losey N.A."/>
            <person name="Lawson P.A."/>
            <person name="Stevenson B.S."/>
        </authorList>
    </citation>
    <scope>NUCLEOTIDE SEQUENCE [LARGE SCALE GENOMIC DNA]</scope>
    <source>
        <strain evidence="10 11">MP-01</strain>
    </source>
</reference>
<keyword evidence="3 6" id="KW-0285">Flavoprotein</keyword>
<dbReference type="InterPro" id="IPR036250">
    <property type="entry name" value="AcylCo_DH-like_C"/>
</dbReference>
<dbReference type="CDD" id="cd00567">
    <property type="entry name" value="ACAD"/>
    <property type="match status" value="1"/>
</dbReference>
<dbReference type="Gene3D" id="1.20.140.10">
    <property type="entry name" value="Butyryl-CoA Dehydrogenase, subunit A, domain 3"/>
    <property type="match status" value="1"/>
</dbReference>
<evidence type="ECO:0000256" key="1">
    <source>
        <dbReference type="ARBA" id="ARBA00001974"/>
    </source>
</evidence>
<dbReference type="InterPro" id="IPR006089">
    <property type="entry name" value="Acyl-CoA_DH_CS"/>
</dbReference>
<dbReference type="InterPro" id="IPR009100">
    <property type="entry name" value="AcylCoA_DH/oxidase_NM_dom_sf"/>
</dbReference>
<dbReference type="EMBL" id="JMFG01000015">
    <property type="protein sequence ID" value="KDA53907.1"/>
    <property type="molecule type" value="Genomic_DNA"/>
</dbReference>
<dbReference type="InterPro" id="IPR009075">
    <property type="entry name" value="AcylCo_DH/oxidase_C"/>
</dbReference>
<comment type="cofactor">
    <cofactor evidence="1 6">
        <name>FAD</name>
        <dbReference type="ChEBI" id="CHEBI:57692"/>
    </cofactor>
</comment>
<comment type="similarity">
    <text evidence="2 6">Belongs to the acyl-CoA dehydrogenase family.</text>
</comment>
<accession>A0A062XMZ2</accession>
<organism evidence="10 11">
    <name type="scientific">Thermoanaerobaculum aquaticum</name>
    <dbReference type="NCBI Taxonomy" id="1312852"/>
    <lineage>
        <taxon>Bacteria</taxon>
        <taxon>Pseudomonadati</taxon>
        <taxon>Acidobacteriota</taxon>
        <taxon>Thermoanaerobaculia</taxon>
        <taxon>Thermoanaerobaculales</taxon>
        <taxon>Thermoanaerobaculaceae</taxon>
        <taxon>Thermoanaerobaculum</taxon>
    </lineage>
</organism>
<comment type="caution">
    <text evidence="10">The sequence shown here is derived from an EMBL/GenBank/DDBJ whole genome shotgun (WGS) entry which is preliminary data.</text>
</comment>
<dbReference type="OrthoDB" id="105706at2"/>
<dbReference type="Pfam" id="PF00441">
    <property type="entry name" value="Acyl-CoA_dh_1"/>
    <property type="match status" value="1"/>
</dbReference>
<dbReference type="InterPro" id="IPR006091">
    <property type="entry name" value="Acyl-CoA_Oxase/DH_mid-dom"/>
</dbReference>
<dbReference type="Pfam" id="PF02771">
    <property type="entry name" value="Acyl-CoA_dh_N"/>
    <property type="match status" value="1"/>
</dbReference>
<dbReference type="FunFam" id="1.20.140.10:FF:000001">
    <property type="entry name" value="Acyl-CoA dehydrogenase"/>
    <property type="match status" value="1"/>
</dbReference>
<dbReference type="GO" id="GO:0003995">
    <property type="term" value="F:acyl-CoA dehydrogenase activity"/>
    <property type="evidence" value="ECO:0007669"/>
    <property type="project" value="InterPro"/>
</dbReference>
<evidence type="ECO:0000256" key="3">
    <source>
        <dbReference type="ARBA" id="ARBA00022630"/>
    </source>
</evidence>
<dbReference type="Gene3D" id="2.40.110.10">
    <property type="entry name" value="Butyryl-CoA Dehydrogenase, subunit A, domain 2"/>
    <property type="match status" value="1"/>
</dbReference>
<dbReference type="GO" id="GO:0050660">
    <property type="term" value="F:flavin adenine dinucleotide binding"/>
    <property type="evidence" value="ECO:0007669"/>
    <property type="project" value="InterPro"/>
</dbReference>
<keyword evidence="11" id="KW-1185">Reference proteome</keyword>
<feature type="domain" description="Acyl-CoA oxidase/dehydrogenase middle" evidence="8">
    <location>
        <begin position="125"/>
        <end position="219"/>
    </location>
</feature>
<protein>
    <submittedName>
        <fullName evidence="10">Acyl-CoA dehydrogenase</fullName>
    </submittedName>
</protein>
<evidence type="ECO:0000259" key="8">
    <source>
        <dbReference type="Pfam" id="PF02770"/>
    </source>
</evidence>
<dbReference type="STRING" id="1312852.EG19_01545"/>
<dbReference type="InterPro" id="IPR046373">
    <property type="entry name" value="Acyl-CoA_Oxase/DH_mid-dom_sf"/>
</dbReference>
<name>A0A062XMZ2_9BACT</name>
<proteinExistence type="inferred from homology"/>
<dbReference type="PANTHER" id="PTHR43884:SF12">
    <property type="entry name" value="ISOVALERYL-COA DEHYDROGENASE, MITOCHONDRIAL-RELATED"/>
    <property type="match status" value="1"/>
</dbReference>
<dbReference type="RefSeq" id="WP_038048519.1">
    <property type="nucleotide sequence ID" value="NZ_JMFG01000015.1"/>
</dbReference>
<evidence type="ECO:0000256" key="5">
    <source>
        <dbReference type="ARBA" id="ARBA00023002"/>
    </source>
</evidence>
<dbReference type="Gene3D" id="1.10.540.10">
    <property type="entry name" value="Acyl-CoA dehydrogenase/oxidase, N-terminal domain"/>
    <property type="match status" value="1"/>
</dbReference>
<dbReference type="SUPFAM" id="SSF56645">
    <property type="entry name" value="Acyl-CoA dehydrogenase NM domain-like"/>
    <property type="match status" value="1"/>
</dbReference>
<evidence type="ECO:0000256" key="6">
    <source>
        <dbReference type="RuleBase" id="RU362125"/>
    </source>
</evidence>
<dbReference type="SUPFAM" id="SSF47203">
    <property type="entry name" value="Acyl-CoA dehydrogenase C-terminal domain-like"/>
    <property type="match status" value="1"/>
</dbReference>
<keyword evidence="4 6" id="KW-0274">FAD</keyword>
<evidence type="ECO:0000313" key="10">
    <source>
        <dbReference type="EMBL" id="KDA53907.1"/>
    </source>
</evidence>
<evidence type="ECO:0000256" key="2">
    <source>
        <dbReference type="ARBA" id="ARBA00009347"/>
    </source>
</evidence>
<dbReference type="InterPro" id="IPR037069">
    <property type="entry name" value="AcylCoA_DH/ox_N_sf"/>
</dbReference>
<evidence type="ECO:0000259" key="9">
    <source>
        <dbReference type="Pfam" id="PF02771"/>
    </source>
</evidence>
<evidence type="ECO:0000259" key="7">
    <source>
        <dbReference type="Pfam" id="PF00441"/>
    </source>
</evidence>
<feature type="domain" description="Acyl-CoA dehydrogenase/oxidase N-terminal" evidence="9">
    <location>
        <begin position="9"/>
        <end position="120"/>
    </location>
</feature>
<gene>
    <name evidence="10" type="ORF">EG19_01545</name>
</gene>
<keyword evidence="5 6" id="KW-0560">Oxidoreductase</keyword>
<dbReference type="AlphaFoldDB" id="A0A062XMZ2"/>
<dbReference type="Pfam" id="PF02770">
    <property type="entry name" value="Acyl-CoA_dh_M"/>
    <property type="match status" value="1"/>
</dbReference>
<sequence>MLTDKTLNPQQQAIRKEMRDFVKSVPRQLLLDMDAEKVVFPREFLQEAGRRNLLGLRFPQAYGGRGLPWTVEMVALEEVGVLGTSLACLWSLVSIVGEAIAVFGTEEQKQRYLVPMLKGELAVAEGLTEPRGGSDFFGATTTARRDGNSFILNGQKRFVVGAEGADLFLIYGRLADEPDPKKGMTAFLVERGPGVEVHHVYGLMGTRGGGTGRLVFRDCRVPVENVVGGEAGIGRGTEVFHQMMIPERLTSAGGAVGMGRAAIEIAARYAHRRRAFGQKIRQFQGVSFKIAESLTLLDAARALNQGAAAAVDVGEDPSLVRRLVSEAKMFATDTAWTVVNHAMQILGGIGYTNIYPVERLLRDVRLITIWTGTNEVMRAVIQHEFYRQFLQQKTDARDLEDDAAGAHFVEEKVYGDEGASESKL</sequence>
<dbReference type="PANTHER" id="PTHR43884">
    <property type="entry name" value="ACYL-COA DEHYDROGENASE"/>
    <property type="match status" value="1"/>
</dbReference>
<feature type="domain" description="Acyl-CoA dehydrogenase/oxidase C-terminal" evidence="7">
    <location>
        <begin position="234"/>
        <end position="382"/>
    </location>
</feature>
<dbReference type="Proteomes" id="UP000027284">
    <property type="component" value="Unassembled WGS sequence"/>
</dbReference>